<dbReference type="AlphaFoldDB" id="A0A0D3HQ02"/>
<dbReference type="Pfam" id="PF23598">
    <property type="entry name" value="LRR_14"/>
    <property type="match status" value="1"/>
</dbReference>
<feature type="domain" description="Disease resistance R13L4/SHOC-2-like LRR" evidence="3">
    <location>
        <begin position="48"/>
        <end position="302"/>
    </location>
</feature>
<feature type="region of interest" description="Disordered" evidence="2">
    <location>
        <begin position="104"/>
        <end position="132"/>
    </location>
</feature>
<evidence type="ECO:0000313" key="5">
    <source>
        <dbReference type="Proteomes" id="UP000026960"/>
    </source>
</evidence>
<feature type="compositionally biased region" description="Basic and acidic residues" evidence="2">
    <location>
        <begin position="459"/>
        <end position="478"/>
    </location>
</feature>
<dbReference type="InterPro" id="IPR055414">
    <property type="entry name" value="LRR_R13L4/SHOC2-like"/>
</dbReference>
<protein>
    <recommendedName>
        <fullName evidence="3">Disease resistance R13L4/SHOC-2-like LRR domain-containing protein</fullName>
    </recommendedName>
</protein>
<dbReference type="eggNOG" id="KOG4658">
    <property type="taxonomic scope" value="Eukaryota"/>
</dbReference>
<evidence type="ECO:0000313" key="4">
    <source>
        <dbReference type="EnsemblPlants" id="OBART11G22960.1"/>
    </source>
</evidence>
<dbReference type="Proteomes" id="UP000026960">
    <property type="component" value="Chromosome 11"/>
</dbReference>
<feature type="region of interest" description="Disordered" evidence="2">
    <location>
        <begin position="430"/>
        <end position="478"/>
    </location>
</feature>
<dbReference type="EnsemblPlants" id="OBART11G22960.1">
    <property type="protein sequence ID" value="OBART11G22960.1"/>
    <property type="gene ID" value="OBART11G22960"/>
</dbReference>
<dbReference type="PaxDb" id="65489-OBART11G22960.1"/>
<feature type="compositionally biased region" description="Basic and acidic residues" evidence="2">
    <location>
        <begin position="356"/>
        <end position="368"/>
    </location>
</feature>
<dbReference type="Gramene" id="OBART11G22960.1">
    <property type="protein sequence ID" value="OBART11G22960.1"/>
    <property type="gene ID" value="OBART11G22960"/>
</dbReference>
<reference evidence="4" key="2">
    <citation type="submission" date="2015-03" db="UniProtKB">
        <authorList>
            <consortium name="EnsemblPlants"/>
        </authorList>
    </citation>
    <scope>IDENTIFICATION</scope>
</reference>
<feature type="compositionally biased region" description="Polar residues" evidence="2">
    <location>
        <begin position="109"/>
        <end position="132"/>
    </location>
</feature>
<dbReference type="SUPFAM" id="SSF52047">
    <property type="entry name" value="RNI-like"/>
    <property type="match status" value="1"/>
</dbReference>
<keyword evidence="1" id="KW-0677">Repeat</keyword>
<accession>A0A0D3HQ02</accession>
<feature type="compositionally biased region" description="Low complexity" evidence="2">
    <location>
        <begin position="370"/>
        <end position="381"/>
    </location>
</feature>
<reference evidence="4" key="1">
    <citation type="journal article" date="2009" name="Rice">
        <title>De Novo Next Generation Sequencing of Plant Genomes.</title>
        <authorList>
            <person name="Rounsley S."/>
            <person name="Marri P.R."/>
            <person name="Yu Y."/>
            <person name="He R."/>
            <person name="Sisneros N."/>
            <person name="Goicoechea J.L."/>
            <person name="Lee S.J."/>
            <person name="Angelova A."/>
            <person name="Kudrna D."/>
            <person name="Luo M."/>
            <person name="Affourtit J."/>
            <person name="Desany B."/>
            <person name="Knight J."/>
            <person name="Niazi F."/>
            <person name="Egholm M."/>
            <person name="Wing R.A."/>
        </authorList>
    </citation>
    <scope>NUCLEOTIDE SEQUENCE [LARGE SCALE GENOMIC DNA]</scope>
    <source>
        <strain evidence="4">cv. IRGC 105608</strain>
    </source>
</reference>
<keyword evidence="5" id="KW-1185">Reference proteome</keyword>
<proteinExistence type="predicted"/>
<evidence type="ECO:0000259" key="3">
    <source>
        <dbReference type="Pfam" id="PF23598"/>
    </source>
</evidence>
<feature type="compositionally biased region" description="Basic residues" evidence="2">
    <location>
        <begin position="340"/>
        <end position="349"/>
    </location>
</feature>
<feature type="region of interest" description="Disordered" evidence="2">
    <location>
        <begin position="317"/>
        <end position="381"/>
    </location>
</feature>
<name>A0A0D3HQ02_9ORYZ</name>
<organism evidence="4">
    <name type="scientific">Oryza barthii</name>
    <dbReference type="NCBI Taxonomy" id="65489"/>
    <lineage>
        <taxon>Eukaryota</taxon>
        <taxon>Viridiplantae</taxon>
        <taxon>Streptophyta</taxon>
        <taxon>Embryophyta</taxon>
        <taxon>Tracheophyta</taxon>
        <taxon>Spermatophyta</taxon>
        <taxon>Magnoliopsida</taxon>
        <taxon>Liliopsida</taxon>
        <taxon>Poales</taxon>
        <taxon>Poaceae</taxon>
        <taxon>BOP clade</taxon>
        <taxon>Oryzoideae</taxon>
        <taxon>Oryzeae</taxon>
        <taxon>Oryzinae</taxon>
        <taxon>Oryza</taxon>
    </lineage>
</organism>
<evidence type="ECO:0000256" key="1">
    <source>
        <dbReference type="ARBA" id="ARBA00022737"/>
    </source>
</evidence>
<sequence>MEEEVLSTCGLWGATPSLPGRLEGLLRRHGNILPNGAEDELPLIKQDSLGELTNLQDLRLTCSTVQTDNLKNKLQLFLGSVLWKLSNLKSMILVSTGPFHEIPLDEPGDTNSANDTGATTTSVTISSDHGLSSVSSPHTLLQRLEFLPHSFIFSYLPKWISQLNKLCILKIGVSELVRNDVCVLCGLSVLAVLSLYIHNKPAERIIIGRTGFLALKYLKFKCRVPWLKFEANAMPILRKLKLCFNVYEADQHGTIPDGIEHLSGLREVSAKIGLSGTADDLDKRSVESALNDAIKMHPGHPRVNIQCVEWVFNGKEDNSSGSLQKQYNTRKRGSKEQRVIHKSQSKKRVLQNDSNEGSRERVDKREEISISESSSSDESIISSFSNIETQFDLSKSSVNMPGMDGLVKILYPRSIDERFELSKSSVNVPRMDAHVKTPHPRSIAKRSDISKSSINLPGMDDHAKIPHPRSVTEREKDD</sequence>
<evidence type="ECO:0000256" key="2">
    <source>
        <dbReference type="SAM" id="MobiDB-lite"/>
    </source>
</evidence>
<dbReference type="HOGENOM" id="CLU_571586_0_0_1"/>